<keyword evidence="6" id="KW-0411">Iron-sulfur</keyword>
<evidence type="ECO:0000256" key="2">
    <source>
        <dbReference type="ARBA" id="ARBA00022485"/>
    </source>
</evidence>
<dbReference type="Pfam" id="PF04055">
    <property type="entry name" value="Radical_SAM"/>
    <property type="match status" value="1"/>
</dbReference>
<dbReference type="AlphaFoldDB" id="I2F2M9"/>
<evidence type="ECO:0000313" key="8">
    <source>
        <dbReference type="EMBL" id="AFK06182.1"/>
    </source>
</evidence>
<dbReference type="PANTHER" id="PTHR11135:SF0">
    <property type="entry name" value="ELONGATOR COMPLEX PROTEIN 3"/>
    <property type="match status" value="1"/>
</dbReference>
<evidence type="ECO:0000256" key="3">
    <source>
        <dbReference type="ARBA" id="ARBA00022691"/>
    </source>
</evidence>
<dbReference type="InterPro" id="IPR007197">
    <property type="entry name" value="rSAM"/>
</dbReference>
<dbReference type="InterPro" id="IPR032432">
    <property type="entry name" value="Radical_SAM_C"/>
</dbReference>
<dbReference type="GO" id="GO:0005737">
    <property type="term" value="C:cytoplasm"/>
    <property type="evidence" value="ECO:0007669"/>
    <property type="project" value="TreeGrafter"/>
</dbReference>
<dbReference type="CDD" id="cd01335">
    <property type="entry name" value="Radical_SAM"/>
    <property type="match status" value="1"/>
</dbReference>
<dbReference type="Pfam" id="PF16199">
    <property type="entry name" value="Radical_SAM_C"/>
    <property type="match status" value="1"/>
</dbReference>
<keyword evidence="3" id="KW-0949">S-adenosyl-L-methionine</keyword>
<feature type="domain" description="Radical SAM core" evidence="7">
    <location>
        <begin position="30"/>
        <end position="260"/>
    </location>
</feature>
<dbReference type="HOGENOM" id="CLU_057482_0_0_0"/>
<organism evidence="8 9">
    <name type="scientific">Mesotoga prima MesG1.Ag.4.2</name>
    <dbReference type="NCBI Taxonomy" id="660470"/>
    <lineage>
        <taxon>Bacteria</taxon>
        <taxon>Thermotogati</taxon>
        <taxon>Thermotogota</taxon>
        <taxon>Thermotogae</taxon>
        <taxon>Kosmotogales</taxon>
        <taxon>Kosmotogaceae</taxon>
        <taxon>Mesotoga</taxon>
    </lineage>
</organism>
<dbReference type="GO" id="GO:0046872">
    <property type="term" value="F:metal ion binding"/>
    <property type="evidence" value="ECO:0007669"/>
    <property type="project" value="UniProtKB-KW"/>
</dbReference>
<dbReference type="EMBL" id="CP003532">
    <property type="protein sequence ID" value="AFK06182.1"/>
    <property type="molecule type" value="Genomic_DNA"/>
</dbReference>
<comment type="cofactor">
    <cofactor evidence="1">
        <name>[4Fe-4S] cluster</name>
        <dbReference type="ChEBI" id="CHEBI:49883"/>
    </cofactor>
</comment>
<dbReference type="SFLD" id="SFLDS00029">
    <property type="entry name" value="Radical_SAM"/>
    <property type="match status" value="1"/>
</dbReference>
<evidence type="ECO:0000259" key="7">
    <source>
        <dbReference type="PROSITE" id="PS51918"/>
    </source>
</evidence>
<keyword evidence="8" id="KW-0808">Transferase</keyword>
<dbReference type="KEGG" id="mpg:Theba_0456"/>
<proteinExistence type="predicted"/>
<dbReference type="SUPFAM" id="SSF102114">
    <property type="entry name" value="Radical SAM enzymes"/>
    <property type="match status" value="1"/>
</dbReference>
<evidence type="ECO:0000256" key="6">
    <source>
        <dbReference type="ARBA" id="ARBA00023014"/>
    </source>
</evidence>
<keyword evidence="4" id="KW-0479">Metal-binding</keyword>
<gene>
    <name evidence="8" type="ORF">Theba_0456</name>
</gene>
<dbReference type="InterPro" id="IPR039661">
    <property type="entry name" value="ELP3"/>
</dbReference>
<evidence type="ECO:0000256" key="4">
    <source>
        <dbReference type="ARBA" id="ARBA00022723"/>
    </source>
</evidence>
<protein>
    <submittedName>
        <fullName evidence="8">Histone acetyltransferase</fullName>
    </submittedName>
</protein>
<name>I2F2M9_9BACT</name>
<dbReference type="PROSITE" id="PS51918">
    <property type="entry name" value="RADICAL_SAM"/>
    <property type="match status" value="1"/>
</dbReference>
<sequence precursor="true">MIHSTICKVTQKAFRLRFVEVSLLNSAQSVYNTSMNIIPIFVPHEGCRTRCIFCNEYSATGVTGVPDEKEIVSTVEKYLSFFRHPEDVELAFYGGTFTGFGNQQKYLEVATEFFKAGQIKGIRFSTSPGLISERLVEYLKPYPVNFIELGVQSFDDTVLEKSNRDHNTSDVYKATHLLNSNGIKFGIHLMTGLPEDSESKDIHSTREAIRVGASSVRLHPLVILKGSLLENEYKLRRFSPLDLQESIEILWKMYLLLSTSNVKINRIGICLYGKQIDNVVAGPFHPAIGELVRDRLFLEIVRAFSGEMKRNELRLHNKFKPFFTGHKKGIVEEARKEGILIDFAHDGEEIDVSLYMRRIKERVLEGVYAEA</sequence>
<dbReference type="InterPro" id="IPR058240">
    <property type="entry name" value="rSAM_sf"/>
</dbReference>
<evidence type="ECO:0000256" key="1">
    <source>
        <dbReference type="ARBA" id="ARBA00001966"/>
    </source>
</evidence>
<keyword evidence="9" id="KW-1185">Reference proteome</keyword>
<dbReference type="GO" id="GO:0051539">
    <property type="term" value="F:4 iron, 4 sulfur cluster binding"/>
    <property type="evidence" value="ECO:0007669"/>
    <property type="project" value="UniProtKB-KW"/>
</dbReference>
<evidence type="ECO:0000313" key="9">
    <source>
        <dbReference type="Proteomes" id="UP000002881"/>
    </source>
</evidence>
<dbReference type="STRING" id="660470.Theba_0456"/>
<dbReference type="eggNOG" id="COG1243">
    <property type="taxonomic scope" value="Bacteria"/>
</dbReference>
<dbReference type="GO" id="GO:0002926">
    <property type="term" value="P:tRNA wobble base 5-methoxycarbonylmethyl-2-thiouridinylation"/>
    <property type="evidence" value="ECO:0007669"/>
    <property type="project" value="TreeGrafter"/>
</dbReference>
<dbReference type="SMART" id="SM00729">
    <property type="entry name" value="Elp3"/>
    <property type="match status" value="1"/>
</dbReference>
<dbReference type="PANTHER" id="PTHR11135">
    <property type="entry name" value="HISTONE ACETYLTRANSFERASE-RELATED"/>
    <property type="match status" value="1"/>
</dbReference>
<keyword evidence="2" id="KW-0004">4Fe-4S</keyword>
<dbReference type="InterPro" id="IPR023404">
    <property type="entry name" value="rSAM_horseshoe"/>
</dbReference>
<dbReference type="SFLD" id="SFLDG01086">
    <property type="entry name" value="elongater_protein-like"/>
    <property type="match status" value="1"/>
</dbReference>
<dbReference type="GO" id="GO:0016740">
    <property type="term" value="F:transferase activity"/>
    <property type="evidence" value="ECO:0007669"/>
    <property type="project" value="UniProtKB-KW"/>
</dbReference>
<dbReference type="SFLD" id="SFLDG01082">
    <property type="entry name" value="B12-binding_domain_containing"/>
    <property type="match status" value="1"/>
</dbReference>
<reference evidence="8 9" key="1">
    <citation type="journal article" date="2012" name="Genome Biol. Evol.">
        <title>Genome Sequence of the Mesophilic Thermotogales Bacterium Mesotoga prima MesG1.Ag.4.2 Reveals the Largest Thermotogales Genome To Date.</title>
        <authorList>
            <person name="Zhaxybayeva O."/>
            <person name="Swithers K.S."/>
            <person name="Foght J."/>
            <person name="Green A.G."/>
            <person name="Bruce D."/>
            <person name="Detter C."/>
            <person name="Han S."/>
            <person name="Teshima H."/>
            <person name="Han J."/>
            <person name="Woyke T."/>
            <person name="Pitluck S."/>
            <person name="Nolan M."/>
            <person name="Ivanova N."/>
            <person name="Pati A."/>
            <person name="Land M.L."/>
            <person name="Dlutek M."/>
            <person name="Doolittle W.F."/>
            <person name="Noll K.M."/>
            <person name="Nesbo C.L."/>
        </authorList>
    </citation>
    <scope>NUCLEOTIDE SEQUENCE [LARGE SCALE GENOMIC DNA]</scope>
    <source>
        <strain evidence="9">mesG1.Ag.4.2</strain>
    </source>
</reference>
<accession>I2F2M9</accession>
<keyword evidence="5" id="KW-0408">Iron</keyword>
<dbReference type="Gene3D" id="3.80.30.20">
    <property type="entry name" value="tm_1862 like domain"/>
    <property type="match status" value="1"/>
</dbReference>
<dbReference type="InterPro" id="IPR006638">
    <property type="entry name" value="Elp3/MiaA/NifB-like_rSAM"/>
</dbReference>
<evidence type="ECO:0000256" key="5">
    <source>
        <dbReference type="ARBA" id="ARBA00023004"/>
    </source>
</evidence>
<dbReference type="Proteomes" id="UP000002881">
    <property type="component" value="Chromosome"/>
</dbReference>